<dbReference type="InParanoid" id="C4JDL9"/>
<proteinExistence type="predicted"/>
<dbReference type="VEuPathDB" id="FungiDB:UREG_00728"/>
<dbReference type="RefSeq" id="XP_002541214.1">
    <property type="nucleotide sequence ID" value="XM_002541168.1"/>
</dbReference>
<dbReference type="AlphaFoldDB" id="C4JDL9"/>
<feature type="transmembrane region" description="Helical" evidence="2">
    <location>
        <begin position="116"/>
        <end position="134"/>
    </location>
</feature>
<keyword evidence="4" id="KW-1185">Reference proteome</keyword>
<evidence type="ECO:0000313" key="4">
    <source>
        <dbReference type="Proteomes" id="UP000002058"/>
    </source>
</evidence>
<keyword evidence="2" id="KW-0472">Membrane</keyword>
<keyword evidence="2" id="KW-0812">Transmembrane</keyword>
<evidence type="ECO:0000256" key="2">
    <source>
        <dbReference type="SAM" id="Phobius"/>
    </source>
</evidence>
<dbReference type="KEGG" id="ure:UREG_00728"/>
<sequence length="350" mass="38976">MQQHRQPGLEVVIQSNGTGSHASQRLPRPLSVDEALQYSPMTSAPVFGLDSVMRPDVGRTSLAGWSRPYDSQVAGRIIDSLDNETQASSGSSESTRLETAREYLQQLLRQDDLTELFYGCYIFLYVIIILSYSLRLTFPSLDSTPVTPNPVKQRQSSKAFPTPLSSSKAQYASKIEVQVRQPSVAASHSSEKLPKPMVIIPSLSPATKIDDFKYISDLGSVKRRKVDSQNEEKQDSLPLRDQKQMSDAALVKLQALLHEILEAEEQLLPDAPLESQASGKFFKLPSTIGDIGSRFVVRGTFVTFKSLAKGVGLSATWRYSDRLHKTYPKALRNSYYVSPVCRFQIRKSSI</sequence>
<evidence type="ECO:0000313" key="3">
    <source>
        <dbReference type="EMBL" id="EEP75881.1"/>
    </source>
</evidence>
<reference evidence="4" key="1">
    <citation type="journal article" date="2009" name="Genome Res.">
        <title>Comparative genomic analyses of the human fungal pathogens Coccidioides and their relatives.</title>
        <authorList>
            <person name="Sharpton T.J."/>
            <person name="Stajich J.E."/>
            <person name="Rounsley S.D."/>
            <person name="Gardner M.J."/>
            <person name="Wortman J.R."/>
            <person name="Jordar V.S."/>
            <person name="Maiti R."/>
            <person name="Kodira C.D."/>
            <person name="Neafsey D.E."/>
            <person name="Zeng Q."/>
            <person name="Hung C.-Y."/>
            <person name="McMahan C."/>
            <person name="Muszewska A."/>
            <person name="Grynberg M."/>
            <person name="Mandel M.A."/>
            <person name="Kellner E.M."/>
            <person name="Barker B.M."/>
            <person name="Galgiani J.N."/>
            <person name="Orbach M.J."/>
            <person name="Kirkland T.N."/>
            <person name="Cole G.T."/>
            <person name="Henn M.R."/>
            <person name="Birren B.W."/>
            <person name="Taylor J.W."/>
        </authorList>
    </citation>
    <scope>NUCLEOTIDE SEQUENCE [LARGE SCALE GENOMIC DNA]</scope>
    <source>
        <strain evidence="4">UAMH 1704</strain>
    </source>
</reference>
<accession>C4JDL9</accession>
<dbReference type="HOGENOM" id="CLU_792726_0_0_1"/>
<dbReference type="OrthoDB" id="418242at2759"/>
<name>C4JDL9_UNCRE</name>
<dbReference type="EMBL" id="CH476615">
    <property type="protein sequence ID" value="EEP75881.1"/>
    <property type="molecule type" value="Genomic_DNA"/>
</dbReference>
<evidence type="ECO:0000256" key="1">
    <source>
        <dbReference type="SAM" id="MobiDB-lite"/>
    </source>
</evidence>
<organism evidence="3 4">
    <name type="scientific">Uncinocarpus reesii (strain UAMH 1704)</name>
    <dbReference type="NCBI Taxonomy" id="336963"/>
    <lineage>
        <taxon>Eukaryota</taxon>
        <taxon>Fungi</taxon>
        <taxon>Dikarya</taxon>
        <taxon>Ascomycota</taxon>
        <taxon>Pezizomycotina</taxon>
        <taxon>Eurotiomycetes</taxon>
        <taxon>Eurotiomycetidae</taxon>
        <taxon>Onygenales</taxon>
        <taxon>Onygenaceae</taxon>
        <taxon>Uncinocarpus</taxon>
    </lineage>
</organism>
<dbReference type="eggNOG" id="KOG1020">
    <property type="taxonomic scope" value="Eukaryota"/>
</dbReference>
<dbReference type="STRING" id="336963.C4JDL9"/>
<dbReference type="Proteomes" id="UP000002058">
    <property type="component" value="Unassembled WGS sequence"/>
</dbReference>
<feature type="region of interest" description="Disordered" evidence="1">
    <location>
        <begin position="146"/>
        <end position="165"/>
    </location>
</feature>
<keyword evidence="2" id="KW-1133">Transmembrane helix</keyword>
<gene>
    <name evidence="3" type="ORF">UREG_00728</name>
</gene>
<protein>
    <submittedName>
        <fullName evidence="3">Uncharacterized protein</fullName>
    </submittedName>
</protein>
<dbReference type="GeneID" id="8443674"/>